<name>A0A9P6KEW8_9FUNG</name>
<dbReference type="OrthoDB" id="540611at2759"/>
<evidence type="ECO:0000313" key="3">
    <source>
        <dbReference type="Proteomes" id="UP000780801"/>
    </source>
</evidence>
<dbReference type="InterPro" id="IPR008928">
    <property type="entry name" value="6-hairpin_glycosidase_sf"/>
</dbReference>
<dbReference type="Pfam" id="PF07470">
    <property type="entry name" value="Glyco_hydro_88"/>
    <property type="match status" value="1"/>
</dbReference>
<evidence type="ECO:0000256" key="1">
    <source>
        <dbReference type="ARBA" id="ARBA00022801"/>
    </source>
</evidence>
<evidence type="ECO:0000313" key="2">
    <source>
        <dbReference type="EMBL" id="KAF9582323.1"/>
    </source>
</evidence>
<protein>
    <recommendedName>
        <fullName evidence="4">Rhamnogalacturonyl hydrolase YesR</fullName>
    </recommendedName>
</protein>
<dbReference type="InterPro" id="IPR010905">
    <property type="entry name" value="Glyco_hydro_88"/>
</dbReference>
<organism evidence="2 3">
    <name type="scientific">Lunasporangiospora selenospora</name>
    <dbReference type="NCBI Taxonomy" id="979761"/>
    <lineage>
        <taxon>Eukaryota</taxon>
        <taxon>Fungi</taxon>
        <taxon>Fungi incertae sedis</taxon>
        <taxon>Mucoromycota</taxon>
        <taxon>Mortierellomycotina</taxon>
        <taxon>Mortierellomycetes</taxon>
        <taxon>Mortierellales</taxon>
        <taxon>Mortierellaceae</taxon>
        <taxon>Lunasporangiospora</taxon>
    </lineage>
</organism>
<dbReference type="InterPro" id="IPR052043">
    <property type="entry name" value="PolySaccharide_Degr_Enz"/>
</dbReference>
<dbReference type="PANTHER" id="PTHR33886">
    <property type="entry name" value="UNSATURATED RHAMNOGALACTURONAN HYDROLASE (EUROFUNG)"/>
    <property type="match status" value="1"/>
</dbReference>
<comment type="caution">
    <text evidence="2">The sequence shown here is derived from an EMBL/GenBank/DDBJ whole genome shotgun (WGS) entry which is preliminary data.</text>
</comment>
<reference evidence="2" key="1">
    <citation type="journal article" date="2020" name="Fungal Divers.">
        <title>Resolving the Mortierellaceae phylogeny through synthesis of multi-gene phylogenetics and phylogenomics.</title>
        <authorList>
            <person name="Vandepol N."/>
            <person name="Liber J."/>
            <person name="Desiro A."/>
            <person name="Na H."/>
            <person name="Kennedy M."/>
            <person name="Barry K."/>
            <person name="Grigoriev I.V."/>
            <person name="Miller A.N."/>
            <person name="O'Donnell K."/>
            <person name="Stajich J.E."/>
            <person name="Bonito G."/>
        </authorList>
    </citation>
    <scope>NUCLEOTIDE SEQUENCE</scope>
    <source>
        <strain evidence="2">KOD1015</strain>
    </source>
</reference>
<accession>A0A9P6KEW8</accession>
<keyword evidence="3" id="KW-1185">Reference proteome</keyword>
<dbReference type="PANTHER" id="PTHR33886:SF8">
    <property type="entry name" value="UNSATURATED RHAMNOGALACTURONAN HYDROLASE (EUROFUNG)"/>
    <property type="match status" value="1"/>
</dbReference>
<dbReference type="InterPro" id="IPR012341">
    <property type="entry name" value="6hp_glycosidase-like_sf"/>
</dbReference>
<keyword evidence="1" id="KW-0378">Hydrolase</keyword>
<dbReference type="AlphaFoldDB" id="A0A9P6KEW8"/>
<dbReference type="GO" id="GO:0016787">
    <property type="term" value="F:hydrolase activity"/>
    <property type="evidence" value="ECO:0007669"/>
    <property type="project" value="UniProtKB-KW"/>
</dbReference>
<evidence type="ECO:0008006" key="4">
    <source>
        <dbReference type="Google" id="ProtNLM"/>
    </source>
</evidence>
<gene>
    <name evidence="2" type="ORF">BGW38_000349</name>
</gene>
<dbReference type="GO" id="GO:0005975">
    <property type="term" value="P:carbohydrate metabolic process"/>
    <property type="evidence" value="ECO:0007669"/>
    <property type="project" value="InterPro"/>
</dbReference>
<dbReference type="EMBL" id="JAABOA010001093">
    <property type="protein sequence ID" value="KAF9582323.1"/>
    <property type="molecule type" value="Genomic_DNA"/>
</dbReference>
<dbReference type="Gene3D" id="1.50.10.10">
    <property type="match status" value="1"/>
</dbReference>
<dbReference type="Proteomes" id="UP000780801">
    <property type="component" value="Unassembled WGS sequence"/>
</dbReference>
<sequence>MLLHASEAAKAAVVDDAPDDPGPLAKDLSPELKSPAIRYAMEKVAHWQIRIAEPNFNSLWTFATLYDGLIAISATTGNSTYRDAMPDQIANTKANLDRLLTHPDDPNKILWWWCDALYMAPPVLVRMAKITGDHKYIDFMNRQWDITTTRLYNPSESLYFRDERYLNQTEANGKPLFWSRGNGWVIGALVMILQDLPTNDSSRLKFVTKLQDMAAALAAIQGSDGLWRPGLLNPAAYDLPEVSGSAFYTYAMAYGINEHILDRKIYEPVVAKAWAGMLTHIYADGRLGCIQPVGAAPGKFKLSSSSVFGIGGFLLAGSEVDRMAGQ</sequence>
<dbReference type="SUPFAM" id="SSF48208">
    <property type="entry name" value="Six-hairpin glycosidases"/>
    <property type="match status" value="1"/>
</dbReference>
<proteinExistence type="predicted"/>